<organism evidence="1 2">
    <name type="scientific">Micavibrio aeruginosavorus</name>
    <dbReference type="NCBI Taxonomy" id="349221"/>
    <lineage>
        <taxon>Bacteria</taxon>
        <taxon>Pseudomonadati</taxon>
        <taxon>Bdellovibrionota</taxon>
        <taxon>Bdellovibrionia</taxon>
        <taxon>Bdellovibrionales</taxon>
        <taxon>Pseudobdellovibrionaceae</taxon>
        <taxon>Micavibrio</taxon>
    </lineage>
</organism>
<reference evidence="1 2" key="1">
    <citation type="submission" date="2020-07" db="EMBL/GenBank/DDBJ databases">
        <title>Huge and variable diversity of episymbiotic CPR bacteria and DPANN archaea in groundwater ecosystems.</title>
        <authorList>
            <person name="He C.Y."/>
            <person name="Keren R."/>
            <person name="Whittaker M."/>
            <person name="Farag I.F."/>
            <person name="Doudna J."/>
            <person name="Cate J.H.D."/>
            <person name="Banfield J.F."/>
        </authorList>
    </citation>
    <scope>NUCLEOTIDE SEQUENCE [LARGE SCALE GENOMIC DNA]</scope>
    <source>
        <strain evidence="1">NC_groundwater_70_Ag_B-0.1um_54_66</strain>
    </source>
</reference>
<name>A0A7T5UGB6_9BACT</name>
<accession>A0A7T5UGB6</accession>
<evidence type="ECO:0000313" key="2">
    <source>
        <dbReference type="Proteomes" id="UP000595362"/>
    </source>
</evidence>
<dbReference type="AlphaFoldDB" id="A0A7T5UGB6"/>
<protein>
    <submittedName>
        <fullName evidence="1">Uncharacterized protein</fullName>
    </submittedName>
</protein>
<gene>
    <name evidence="1" type="ORF">HYS17_11480</name>
</gene>
<dbReference type="EMBL" id="CP066681">
    <property type="protein sequence ID" value="QQG36094.1"/>
    <property type="molecule type" value="Genomic_DNA"/>
</dbReference>
<evidence type="ECO:0000313" key="1">
    <source>
        <dbReference type="EMBL" id="QQG36094.1"/>
    </source>
</evidence>
<proteinExistence type="predicted"/>
<sequence>MMRFMILSLASMIIGAVCGIVSLYFPVAVNAPAIQYDISERLSRWDDRKIAPIDNSADGRMRLWSLYALADLLSWDAADDGARMDAAIGAYFINGDLFKTMIHAYRRDIQAGSIIHFNAPGKLTKITSDTGQNEWLFETTALMEHTSRQSGSRGRNIFIVAKIIFDDFGPQFESIVIQDR</sequence>
<dbReference type="Proteomes" id="UP000595362">
    <property type="component" value="Chromosome"/>
</dbReference>